<protein>
    <recommendedName>
        <fullName evidence="4">NAD(+) diphosphatase</fullName>
        <ecNumber evidence="4">3.6.1.22</ecNumber>
    </recommendedName>
</protein>
<dbReference type="SUPFAM" id="SSF143724">
    <property type="entry name" value="PHP14-like"/>
    <property type="match status" value="1"/>
</dbReference>
<evidence type="ECO:0000256" key="7">
    <source>
        <dbReference type="ARBA" id="ARBA00022801"/>
    </source>
</evidence>
<dbReference type="GO" id="GO:0006508">
    <property type="term" value="P:proteolysis"/>
    <property type="evidence" value="ECO:0007669"/>
    <property type="project" value="UniProtKB-KW"/>
</dbReference>
<evidence type="ECO:0000256" key="5">
    <source>
        <dbReference type="ARBA" id="ARBA00022670"/>
    </source>
</evidence>
<keyword evidence="10" id="KW-0520">NAD</keyword>
<comment type="cofactor">
    <cofactor evidence="2">
        <name>Zn(2+)</name>
        <dbReference type="ChEBI" id="CHEBI:29105"/>
    </cofactor>
</comment>
<organism evidence="16 17">
    <name type="scientific">Chlorella sorokiniana</name>
    <name type="common">Freshwater green alga</name>
    <dbReference type="NCBI Taxonomy" id="3076"/>
    <lineage>
        <taxon>Eukaryota</taxon>
        <taxon>Viridiplantae</taxon>
        <taxon>Chlorophyta</taxon>
        <taxon>core chlorophytes</taxon>
        <taxon>Trebouxiophyceae</taxon>
        <taxon>Chlorellales</taxon>
        <taxon>Chlorellaceae</taxon>
        <taxon>Chlorella clade</taxon>
        <taxon>Chlorella</taxon>
    </lineage>
</organism>
<dbReference type="Gene3D" id="3.50.20.20">
    <property type="entry name" value="Janus/Ocnus"/>
    <property type="match status" value="1"/>
</dbReference>
<comment type="caution">
    <text evidence="16">The sequence shown here is derived from an EMBL/GenBank/DDBJ whole genome shotgun (WGS) entry which is preliminary data.</text>
</comment>
<evidence type="ECO:0000259" key="15">
    <source>
        <dbReference type="PROSITE" id="PS51462"/>
    </source>
</evidence>
<dbReference type="STRING" id="3076.A0A2P6TFN3"/>
<dbReference type="InterPro" id="IPR015797">
    <property type="entry name" value="NUDIX_hydrolase-like_dom_sf"/>
</dbReference>
<dbReference type="InterPro" id="IPR049734">
    <property type="entry name" value="NudC-like_C"/>
</dbReference>
<dbReference type="PANTHER" id="PTHR42904">
    <property type="entry name" value="NUDIX HYDROLASE, NUDC SUBFAMILY"/>
    <property type="match status" value="1"/>
</dbReference>
<dbReference type="EMBL" id="LHPG02000018">
    <property type="protein sequence ID" value="PRW32928.1"/>
    <property type="molecule type" value="Genomic_DNA"/>
</dbReference>
<feature type="binding site" evidence="13">
    <location>
        <position position="579"/>
    </location>
    <ligand>
        <name>substrate</name>
    </ligand>
</feature>
<evidence type="ECO:0000256" key="13">
    <source>
        <dbReference type="PIRSR" id="PIRSR607702-2"/>
    </source>
</evidence>
<sequence length="699" mass="73400">MPQGDWAPLQSLQFGTRRLPSPPPGSLRVSLPSQTALPPAQAAALDAAARVAAAELAGERQGLLLALVPGSLFFCCAAGTGAVLVSTGTVQACFERTAAPQAALSFLLAHEAAHAKLRHMEEKQIATLAWRADSALRTLAAQMRGSWAALSRHGLGVSRQQLAAARAETVAAEKLQLARTLQELDWTQELEADEAAARALAAAGVPPAHWEAGLSLLTEDARAPEWRLEEQAQGEWVVRLRAGAAQTDAAEQQQGQQPGSAAAAVEGARWVDVRSGGQHMTGPDAAVAAYAVGLAQWHGSAAFCHRSGAPMAATSGGHSRQAVAAPEGSGRRPRPIYPRIDPAVIVAVGCGDWLLLGRKATWEAGRYSCLAGFVEVGETLEQAVAREVLEEAGVPVDLRSARFHSSQPWPFPQSLMIGFIAEAAPTADATGPGAADAPPRRGLNLLAGPGAVAACNVGLLPSEAERYLLPCLPAIQVDTSEIEDARWFHADYLATQLRAASSGSSPPSVLRGAAGAAGAAGDEAPFRIPGPNALANRIISSWLHEQQQRQTLQGGAAESAAAAALAAVPDVQIDEGSFKYVLLRLSTADGLHSKLLVRGDSRAAYHNHVMQHCAAEVRALAPDAGLKLETLGGGRMEHYASQRDDNWEADETAKPYTLPTSEELKQQLKDFKYDGNLAIPMIAAAAVITWLASVFPGHH</sequence>
<evidence type="ECO:0000313" key="17">
    <source>
        <dbReference type="Proteomes" id="UP000239899"/>
    </source>
</evidence>
<dbReference type="PROSITE" id="PS51462">
    <property type="entry name" value="NUDIX"/>
    <property type="match status" value="1"/>
</dbReference>
<dbReference type="NCBIfam" id="NF001299">
    <property type="entry name" value="PRK00241.1"/>
    <property type="match status" value="1"/>
</dbReference>
<dbReference type="InterPro" id="IPR007702">
    <property type="entry name" value="Janus"/>
</dbReference>
<dbReference type="EC" id="3.6.1.22" evidence="4"/>
<dbReference type="Proteomes" id="UP000239899">
    <property type="component" value="Unassembled WGS sequence"/>
</dbReference>
<dbReference type="InterPro" id="IPR020084">
    <property type="entry name" value="NUDIX_hydrolase_CS"/>
</dbReference>
<dbReference type="GO" id="GO:0046872">
    <property type="term" value="F:metal ion binding"/>
    <property type="evidence" value="ECO:0007669"/>
    <property type="project" value="UniProtKB-KW"/>
</dbReference>
<evidence type="ECO:0000313" key="16">
    <source>
        <dbReference type="EMBL" id="PRW32928.1"/>
    </source>
</evidence>
<evidence type="ECO:0000256" key="11">
    <source>
        <dbReference type="ARBA" id="ARBA00023049"/>
    </source>
</evidence>
<dbReference type="GO" id="GO:0005829">
    <property type="term" value="C:cytosol"/>
    <property type="evidence" value="ECO:0007669"/>
    <property type="project" value="TreeGrafter"/>
</dbReference>
<evidence type="ECO:0000256" key="6">
    <source>
        <dbReference type="ARBA" id="ARBA00022723"/>
    </source>
</evidence>
<dbReference type="Gene3D" id="3.90.79.20">
    <property type="match status" value="1"/>
</dbReference>
<dbReference type="SUPFAM" id="SSF55811">
    <property type="entry name" value="Nudix"/>
    <property type="match status" value="1"/>
</dbReference>
<keyword evidence="11" id="KW-0482">Metalloprotease</keyword>
<dbReference type="GO" id="GO:0035529">
    <property type="term" value="F:NADH pyrophosphatase activity"/>
    <property type="evidence" value="ECO:0007669"/>
    <property type="project" value="TreeGrafter"/>
</dbReference>
<dbReference type="InterPro" id="IPR038596">
    <property type="entry name" value="Janus_sf"/>
</dbReference>
<dbReference type="AlphaFoldDB" id="A0A2P6TFN3"/>
<feature type="active site" description="Proton acceptor" evidence="12">
    <location>
        <position position="606"/>
    </location>
</feature>
<proteinExistence type="inferred from homology"/>
<dbReference type="PROSITE" id="PS00893">
    <property type="entry name" value="NUDIX_BOX"/>
    <property type="match status" value="1"/>
</dbReference>
<keyword evidence="9" id="KW-0460">Magnesium</keyword>
<dbReference type="GO" id="GO:0005777">
    <property type="term" value="C:peroxisome"/>
    <property type="evidence" value="ECO:0007669"/>
    <property type="project" value="TreeGrafter"/>
</dbReference>
<reference evidence="16 17" key="1">
    <citation type="journal article" date="2018" name="Plant J.">
        <title>Genome sequences of Chlorella sorokiniana UTEX 1602 and Micractinium conductrix SAG 241.80: implications to maltose excretion by a green alga.</title>
        <authorList>
            <person name="Arriola M.B."/>
            <person name="Velmurugan N."/>
            <person name="Zhang Y."/>
            <person name="Plunkett M.H."/>
            <person name="Hondzo H."/>
            <person name="Barney B.M."/>
        </authorList>
    </citation>
    <scope>NUCLEOTIDE SEQUENCE [LARGE SCALE GENOMIC DNA]</scope>
    <source>
        <strain evidence="17">UTEX 1602</strain>
    </source>
</reference>
<keyword evidence="6" id="KW-0479">Metal-binding</keyword>
<keyword evidence="7" id="KW-0378">Hydrolase</keyword>
<comment type="cofactor">
    <cofactor evidence="1">
        <name>Mg(2+)</name>
        <dbReference type="ChEBI" id="CHEBI:18420"/>
    </cofactor>
</comment>
<keyword evidence="8" id="KW-0862">Zinc</keyword>
<dbReference type="InterPro" id="IPR050241">
    <property type="entry name" value="NAD-cap_RNA_hydrolase_NudC"/>
</dbReference>
<evidence type="ECO:0000256" key="8">
    <source>
        <dbReference type="ARBA" id="ARBA00022833"/>
    </source>
</evidence>
<dbReference type="GO" id="GO:0006742">
    <property type="term" value="P:NADP+ catabolic process"/>
    <property type="evidence" value="ECO:0007669"/>
    <property type="project" value="TreeGrafter"/>
</dbReference>
<evidence type="ECO:0000256" key="14">
    <source>
        <dbReference type="SAM" id="MobiDB-lite"/>
    </source>
</evidence>
<evidence type="ECO:0000256" key="1">
    <source>
        <dbReference type="ARBA" id="ARBA00001946"/>
    </source>
</evidence>
<dbReference type="Pfam" id="PF01435">
    <property type="entry name" value="Peptidase_M48"/>
    <property type="match status" value="1"/>
</dbReference>
<dbReference type="CDD" id="cd03429">
    <property type="entry name" value="NUDIX_NADH_pyrophosphatase_Nudt13"/>
    <property type="match status" value="1"/>
</dbReference>
<dbReference type="InterPro" id="IPR000086">
    <property type="entry name" value="NUDIX_hydrolase_dom"/>
</dbReference>
<dbReference type="Pfam" id="PF05005">
    <property type="entry name" value="Ocnus"/>
    <property type="match status" value="1"/>
</dbReference>
<dbReference type="GO" id="GO:0004222">
    <property type="term" value="F:metalloendopeptidase activity"/>
    <property type="evidence" value="ECO:0007669"/>
    <property type="project" value="InterPro"/>
</dbReference>
<keyword evidence="17" id="KW-1185">Reference proteome</keyword>
<evidence type="ECO:0000256" key="2">
    <source>
        <dbReference type="ARBA" id="ARBA00001947"/>
    </source>
</evidence>
<dbReference type="Gene3D" id="3.90.79.10">
    <property type="entry name" value="Nucleoside Triphosphate Pyrophosphohydrolase"/>
    <property type="match status" value="1"/>
</dbReference>
<dbReference type="PANTHER" id="PTHR42904:SF8">
    <property type="entry name" value="NAD(+) DIPHOSPHATASE"/>
    <property type="match status" value="1"/>
</dbReference>
<name>A0A2P6TFN3_CHLSO</name>
<evidence type="ECO:0000256" key="9">
    <source>
        <dbReference type="ARBA" id="ARBA00022842"/>
    </source>
</evidence>
<feature type="domain" description="Nudix hydrolase" evidence="15">
    <location>
        <begin position="338"/>
        <end position="510"/>
    </location>
</feature>
<evidence type="ECO:0000256" key="10">
    <source>
        <dbReference type="ARBA" id="ARBA00023027"/>
    </source>
</evidence>
<evidence type="ECO:0000256" key="12">
    <source>
        <dbReference type="PIRSR" id="PIRSR607702-1"/>
    </source>
</evidence>
<evidence type="ECO:0000256" key="4">
    <source>
        <dbReference type="ARBA" id="ARBA00012381"/>
    </source>
</evidence>
<gene>
    <name evidence="16" type="ORF">C2E21_8003</name>
</gene>
<feature type="region of interest" description="Disordered" evidence="14">
    <location>
        <begin position="311"/>
        <end position="334"/>
    </location>
</feature>
<keyword evidence="5" id="KW-0645">Protease</keyword>
<dbReference type="GO" id="GO:0019677">
    <property type="term" value="P:NAD+ catabolic process"/>
    <property type="evidence" value="ECO:0007669"/>
    <property type="project" value="TreeGrafter"/>
</dbReference>
<comment type="similarity">
    <text evidence="3">Belongs to the janus family.</text>
</comment>
<dbReference type="Pfam" id="PF00293">
    <property type="entry name" value="NUDIX"/>
    <property type="match status" value="1"/>
</dbReference>
<dbReference type="InterPro" id="IPR001915">
    <property type="entry name" value="Peptidase_M48"/>
</dbReference>
<dbReference type="OrthoDB" id="10249612at2759"/>
<evidence type="ECO:0000256" key="3">
    <source>
        <dbReference type="ARBA" id="ARBA00010971"/>
    </source>
</evidence>
<accession>A0A2P6TFN3</accession>